<dbReference type="Gene3D" id="1.10.238.10">
    <property type="entry name" value="EF-hand"/>
    <property type="match status" value="1"/>
</dbReference>
<sequence length="172" mass="18585">MWVIALLATSFTTHTNVPPALCHTTPAAAAPLAQAEEKAPPGLLSRIATRLRFRRSEDEGSLRAGTKERSMEATGAALLWQKLGAFRGGRPPSPSDEQLRDGFDALDADGDGFVTAGELRAALGAGAPVKPTSQRLIQFADLNDDGLLDFDEYCAIRRAALPQEYLLRARRR</sequence>
<dbReference type="InterPro" id="IPR011992">
    <property type="entry name" value="EF-hand-dom_pair"/>
</dbReference>
<dbReference type="GO" id="GO:0005509">
    <property type="term" value="F:calcium ion binding"/>
    <property type="evidence" value="ECO:0007669"/>
    <property type="project" value="InterPro"/>
</dbReference>
<name>A0A6U8PZ03_EMIHU</name>
<dbReference type="EMBL" id="HBIR01048987">
    <property type="protein sequence ID" value="CAE0583961.1"/>
    <property type="molecule type" value="Transcribed_RNA"/>
</dbReference>
<evidence type="ECO:0000259" key="2">
    <source>
        <dbReference type="PROSITE" id="PS50222"/>
    </source>
</evidence>
<dbReference type="CDD" id="cd00051">
    <property type="entry name" value="EFh"/>
    <property type="match status" value="1"/>
</dbReference>
<dbReference type="AlphaFoldDB" id="A0A6U8PZ03"/>
<dbReference type="InterPro" id="IPR002048">
    <property type="entry name" value="EF_hand_dom"/>
</dbReference>
<reference evidence="3" key="1">
    <citation type="submission" date="2021-01" db="EMBL/GenBank/DDBJ databases">
        <authorList>
            <person name="Corre E."/>
            <person name="Pelletier E."/>
            <person name="Niang G."/>
            <person name="Scheremetjew M."/>
            <person name="Finn R."/>
            <person name="Kale V."/>
            <person name="Holt S."/>
            <person name="Cochrane G."/>
            <person name="Meng A."/>
            <person name="Brown T."/>
            <person name="Cohen L."/>
        </authorList>
    </citation>
    <scope>NUCLEOTIDE SEQUENCE</scope>
    <source>
        <strain evidence="3">379</strain>
    </source>
</reference>
<dbReference type="SUPFAM" id="SSF47473">
    <property type="entry name" value="EF-hand"/>
    <property type="match status" value="1"/>
</dbReference>
<gene>
    <name evidence="3" type="ORF">EHUX00137_LOCUS38264</name>
</gene>
<dbReference type="PROSITE" id="PS00018">
    <property type="entry name" value="EF_HAND_1"/>
    <property type="match status" value="2"/>
</dbReference>
<evidence type="ECO:0000256" key="1">
    <source>
        <dbReference type="ARBA" id="ARBA00022837"/>
    </source>
</evidence>
<organism evidence="3">
    <name type="scientific">Emiliania huxleyi</name>
    <name type="common">Coccolithophore</name>
    <name type="synonym">Pontosphaera huxleyi</name>
    <dbReference type="NCBI Taxonomy" id="2903"/>
    <lineage>
        <taxon>Eukaryota</taxon>
        <taxon>Haptista</taxon>
        <taxon>Haptophyta</taxon>
        <taxon>Prymnesiophyceae</taxon>
        <taxon>Isochrysidales</taxon>
        <taxon>Noelaerhabdaceae</taxon>
        <taxon>Emiliania</taxon>
    </lineage>
</organism>
<proteinExistence type="predicted"/>
<dbReference type="Pfam" id="PF13499">
    <property type="entry name" value="EF-hand_7"/>
    <property type="match status" value="1"/>
</dbReference>
<accession>A0A6U8PZ03</accession>
<dbReference type="PROSITE" id="PS50222">
    <property type="entry name" value="EF_HAND_2"/>
    <property type="match status" value="1"/>
</dbReference>
<feature type="domain" description="EF-hand" evidence="2">
    <location>
        <begin position="94"/>
        <end position="129"/>
    </location>
</feature>
<dbReference type="InterPro" id="IPR018247">
    <property type="entry name" value="EF_Hand_1_Ca_BS"/>
</dbReference>
<dbReference type="SMART" id="SM00054">
    <property type="entry name" value="EFh"/>
    <property type="match status" value="2"/>
</dbReference>
<evidence type="ECO:0000313" key="3">
    <source>
        <dbReference type="EMBL" id="CAE0583961.1"/>
    </source>
</evidence>
<keyword evidence="1" id="KW-0106">Calcium</keyword>
<protein>
    <recommendedName>
        <fullName evidence="2">EF-hand domain-containing protein</fullName>
    </recommendedName>
</protein>